<gene>
    <name evidence="1" type="ORF">LUZ61_014399</name>
</gene>
<organism evidence="1 2">
    <name type="scientific">Rhynchospora tenuis</name>
    <dbReference type="NCBI Taxonomy" id="198213"/>
    <lineage>
        <taxon>Eukaryota</taxon>
        <taxon>Viridiplantae</taxon>
        <taxon>Streptophyta</taxon>
        <taxon>Embryophyta</taxon>
        <taxon>Tracheophyta</taxon>
        <taxon>Spermatophyta</taxon>
        <taxon>Magnoliopsida</taxon>
        <taxon>Liliopsida</taxon>
        <taxon>Poales</taxon>
        <taxon>Cyperaceae</taxon>
        <taxon>Cyperoideae</taxon>
        <taxon>Rhynchosporeae</taxon>
        <taxon>Rhynchospora</taxon>
    </lineage>
</organism>
<dbReference type="InterPro" id="IPR011032">
    <property type="entry name" value="GroES-like_sf"/>
</dbReference>
<dbReference type="Proteomes" id="UP001210211">
    <property type="component" value="Unassembled WGS sequence"/>
</dbReference>
<dbReference type="Gene3D" id="3.90.180.10">
    <property type="entry name" value="Medium-chain alcohol dehydrogenases, catalytic domain"/>
    <property type="match status" value="1"/>
</dbReference>
<name>A0AAD5Z147_9POAL</name>
<dbReference type="PANTHER" id="PTHR44013">
    <property type="entry name" value="ZINC-TYPE ALCOHOL DEHYDROGENASE-LIKE PROTEIN C16A3.02C"/>
    <property type="match status" value="1"/>
</dbReference>
<dbReference type="InterPro" id="IPR052733">
    <property type="entry name" value="Chloroplast_QOR"/>
</dbReference>
<keyword evidence="2" id="KW-1185">Reference proteome</keyword>
<protein>
    <submittedName>
        <fullName evidence="1">Uncharacterized protein</fullName>
    </submittedName>
</protein>
<proteinExistence type="predicted"/>
<dbReference type="AlphaFoldDB" id="A0AAD5Z147"/>
<reference evidence="1 2" key="1">
    <citation type="journal article" date="2022" name="Cell">
        <title>Repeat-based holocentromeres influence genome architecture and karyotype evolution.</title>
        <authorList>
            <person name="Hofstatter P.G."/>
            <person name="Thangavel G."/>
            <person name="Lux T."/>
            <person name="Neumann P."/>
            <person name="Vondrak T."/>
            <person name="Novak P."/>
            <person name="Zhang M."/>
            <person name="Costa L."/>
            <person name="Castellani M."/>
            <person name="Scott A."/>
            <person name="Toegelov H."/>
            <person name="Fuchs J."/>
            <person name="Mata-Sucre Y."/>
            <person name="Dias Y."/>
            <person name="Vanzela A.L.L."/>
            <person name="Huettel B."/>
            <person name="Almeida C.C.S."/>
            <person name="Simkova H."/>
            <person name="Souza G."/>
            <person name="Pedrosa-Harand A."/>
            <person name="Macas J."/>
            <person name="Mayer K.F.X."/>
            <person name="Houben A."/>
            <person name="Marques A."/>
        </authorList>
    </citation>
    <scope>NUCLEOTIDE SEQUENCE [LARGE SCALE GENOMIC DNA]</scope>
    <source>
        <strain evidence="1">RhyTen1mFocal</strain>
    </source>
</reference>
<dbReference type="Gene3D" id="3.40.50.720">
    <property type="entry name" value="NAD(P)-binding Rossmann-like Domain"/>
    <property type="match status" value="1"/>
</dbReference>
<dbReference type="SUPFAM" id="SSF50129">
    <property type="entry name" value="GroES-like"/>
    <property type="match status" value="1"/>
</dbReference>
<accession>A0AAD5Z147</accession>
<dbReference type="PANTHER" id="PTHR44013:SF6">
    <property type="entry name" value="OS04G0359100 PROTEIN"/>
    <property type="match status" value="1"/>
</dbReference>
<comment type="caution">
    <text evidence="1">The sequence shown here is derived from an EMBL/GenBank/DDBJ whole genome shotgun (WGS) entry which is preliminary data.</text>
</comment>
<evidence type="ECO:0000313" key="2">
    <source>
        <dbReference type="Proteomes" id="UP001210211"/>
    </source>
</evidence>
<evidence type="ECO:0000313" key="1">
    <source>
        <dbReference type="EMBL" id="KAJ3685235.1"/>
    </source>
</evidence>
<sequence length="173" mass="18458">MGSRRGARCSNKNVKTVKKGDKVVSLLNYLNGGGLAQYVIAEESFTAVRPIGSCAVEYAALPVAGVTALQILKSIGAKFDGTGRKCNILITAASGEGQRLASPSGKLYDCVINCVPKTEWSSTLEANLTSDGKVIEVTPTPVTMARYWMKKLVKSNKLKVFMLKLDGGFGVHD</sequence>
<dbReference type="EMBL" id="JAMRDG010000002">
    <property type="protein sequence ID" value="KAJ3685235.1"/>
    <property type="molecule type" value="Genomic_DNA"/>
</dbReference>